<keyword evidence="5 14" id="KW-0479">Metal-binding</keyword>
<dbReference type="Pfam" id="PF05187">
    <property type="entry name" value="Fer4_ETF_QO"/>
    <property type="match status" value="1"/>
</dbReference>
<evidence type="ECO:0000256" key="1">
    <source>
        <dbReference type="ARBA" id="ARBA00001974"/>
    </source>
</evidence>
<evidence type="ECO:0000256" key="5">
    <source>
        <dbReference type="ARBA" id="ARBA00022723"/>
    </source>
</evidence>
<dbReference type="InterPro" id="IPR036188">
    <property type="entry name" value="FAD/NAD-bd_sf"/>
</dbReference>
<dbReference type="GO" id="GO:0004174">
    <property type="term" value="F:electron-transferring-flavoprotein dehydrogenase activity"/>
    <property type="evidence" value="ECO:0007669"/>
    <property type="project" value="UniProtKB-UniRule"/>
</dbReference>
<reference evidence="16" key="1">
    <citation type="submission" date="2018-06" db="EMBL/GenBank/DDBJ databases">
        <authorList>
            <consortium name="Pathogen Informatics"/>
            <person name="Doyle S."/>
        </authorList>
    </citation>
    <scope>NUCLEOTIDE SEQUENCE [LARGE SCALE GENOMIC DNA]</scope>
    <source>
        <strain evidence="16">NCTC11421</strain>
    </source>
</reference>
<comment type="function">
    <text evidence="14">Accepts electrons from ETF and reduces ubiquinone.</text>
</comment>
<comment type="catalytic activity">
    <reaction evidence="14">
        <text>a ubiquinone + reduced [electron-transfer flavoprotein] = a ubiquinol + oxidized [electron-transfer flavoprotein] + H(+)</text>
        <dbReference type="Rhea" id="RHEA:24052"/>
        <dbReference type="Rhea" id="RHEA-COMP:9565"/>
        <dbReference type="Rhea" id="RHEA-COMP:9566"/>
        <dbReference type="Rhea" id="RHEA-COMP:10685"/>
        <dbReference type="Rhea" id="RHEA-COMP:10686"/>
        <dbReference type="ChEBI" id="CHEBI:15378"/>
        <dbReference type="ChEBI" id="CHEBI:16389"/>
        <dbReference type="ChEBI" id="CHEBI:17976"/>
        <dbReference type="ChEBI" id="CHEBI:57692"/>
        <dbReference type="ChEBI" id="CHEBI:58307"/>
        <dbReference type="EC" id="1.5.5.1"/>
    </reaction>
</comment>
<keyword evidence="4 14" id="KW-0285">Flavoprotein</keyword>
<dbReference type="Gene3D" id="3.30.70.20">
    <property type="match status" value="1"/>
</dbReference>
<evidence type="ECO:0000256" key="9">
    <source>
        <dbReference type="ARBA" id="ARBA00023002"/>
    </source>
</evidence>
<evidence type="ECO:0000256" key="14">
    <source>
        <dbReference type="RuleBase" id="RU366068"/>
    </source>
</evidence>
<organism evidence="16">
    <name type="scientific">Neisseria gonorrhoeae</name>
    <dbReference type="NCBI Taxonomy" id="485"/>
    <lineage>
        <taxon>Bacteria</taxon>
        <taxon>Pseudomonadati</taxon>
        <taxon>Pseudomonadota</taxon>
        <taxon>Betaproteobacteria</taxon>
        <taxon>Neisseriales</taxon>
        <taxon>Neisseriaceae</taxon>
        <taxon>Neisseria</taxon>
    </lineage>
</organism>
<keyword evidence="3 14" id="KW-0813">Transport</keyword>
<keyword evidence="7" id="KW-0809">Transit peptide</keyword>
<sequence>MESFDSGKEAGNYQKLFEQSWLYQELYAARNVRPSFKWGVYLGSLYTGIDQMIFRGKAPWTLKHHGKDNEQLKKAAVCKPIDYPKPDGVLTFDRLSSVFLANLAHEENQPDHLVLNNPQTMIDVNYKEYASPETRYCPAGVYEIIEENGSPRLQINAANCVHCKTCDIKDPTQTSLGFAPKAQADRITAGCKPHSAVTPGQE</sequence>
<evidence type="ECO:0000313" key="16">
    <source>
        <dbReference type="EMBL" id="SUA20341.1"/>
    </source>
</evidence>
<evidence type="ECO:0000256" key="7">
    <source>
        <dbReference type="ARBA" id="ARBA00022946"/>
    </source>
</evidence>
<evidence type="ECO:0000256" key="13">
    <source>
        <dbReference type="ARBA" id="ARBA00023136"/>
    </source>
</evidence>
<dbReference type="PANTHER" id="PTHR10617:SF107">
    <property type="entry name" value="ELECTRON TRANSFER FLAVOPROTEIN-UBIQUINONE OXIDOREDUCTASE, MITOCHONDRIAL"/>
    <property type="match status" value="1"/>
</dbReference>
<keyword evidence="12 14" id="KW-0830">Ubiquinone</keyword>
<dbReference type="Gene3D" id="3.30.9.90">
    <property type="match status" value="1"/>
</dbReference>
<evidence type="ECO:0000256" key="6">
    <source>
        <dbReference type="ARBA" id="ARBA00022827"/>
    </source>
</evidence>
<feature type="domain" description="ETF-QO/FixX C-terminal" evidence="15">
    <location>
        <begin position="88"/>
        <end position="174"/>
    </location>
</feature>
<dbReference type="EC" id="1.5.5.1" evidence="14"/>
<keyword evidence="11 14" id="KW-0411">Iron-sulfur</keyword>
<comment type="cofactor">
    <cofactor evidence="14">
        <name>[4Fe-4S] cluster</name>
        <dbReference type="ChEBI" id="CHEBI:49883"/>
    </cofactor>
    <text evidence="14">Binds 1 [4Fe-4S] cluster.</text>
</comment>
<keyword evidence="8 14" id="KW-0249">Electron transport</keyword>
<evidence type="ECO:0000256" key="8">
    <source>
        <dbReference type="ARBA" id="ARBA00022982"/>
    </source>
</evidence>
<keyword evidence="10 14" id="KW-0408">Iron</keyword>
<comment type="cofactor">
    <cofactor evidence="1 14">
        <name>FAD</name>
        <dbReference type="ChEBI" id="CHEBI:57692"/>
    </cofactor>
</comment>
<evidence type="ECO:0000256" key="4">
    <source>
        <dbReference type="ARBA" id="ARBA00022630"/>
    </source>
</evidence>
<accession>A0A378VVX6</accession>
<name>A0A378VVX6_NEIGO</name>
<proteinExistence type="predicted"/>
<dbReference type="GO" id="GO:0051539">
    <property type="term" value="F:4 iron, 4 sulfur cluster binding"/>
    <property type="evidence" value="ECO:0007669"/>
    <property type="project" value="UniProtKB-UniRule"/>
</dbReference>
<dbReference type="InterPro" id="IPR040156">
    <property type="entry name" value="ETF-QO"/>
</dbReference>
<keyword evidence="6 14" id="KW-0274">FAD</keyword>
<evidence type="ECO:0000256" key="12">
    <source>
        <dbReference type="ARBA" id="ARBA00023075"/>
    </source>
</evidence>
<dbReference type="AlphaFoldDB" id="A0A378VVX6"/>
<dbReference type="InterPro" id="IPR007859">
    <property type="entry name" value="ETF-QO/FixX_C"/>
</dbReference>
<evidence type="ECO:0000256" key="2">
    <source>
        <dbReference type="ARBA" id="ARBA00004370"/>
    </source>
</evidence>
<evidence type="ECO:0000256" key="3">
    <source>
        <dbReference type="ARBA" id="ARBA00022448"/>
    </source>
</evidence>
<dbReference type="EMBL" id="UGRI01000001">
    <property type="protein sequence ID" value="SUA20341.1"/>
    <property type="molecule type" value="Genomic_DNA"/>
</dbReference>
<keyword evidence="9 14" id="KW-0560">Oxidoreductase</keyword>
<evidence type="ECO:0000259" key="15">
    <source>
        <dbReference type="Pfam" id="PF05187"/>
    </source>
</evidence>
<gene>
    <name evidence="16" type="ORF">NCTC11421_00423</name>
</gene>
<protein>
    <recommendedName>
        <fullName evidence="14">Electron transfer flavoprotein-ubiquinone oxidoreductase</fullName>
        <shortName evidence="14">ETF-QO</shortName>
        <ecNumber evidence="14">1.5.5.1</ecNumber>
    </recommendedName>
</protein>
<dbReference type="FunFam" id="3.30.70.20:FF:000015">
    <property type="entry name" value="Electron transfer flavoprotein-ubiquinone oxidoreductase"/>
    <property type="match status" value="1"/>
</dbReference>
<comment type="subcellular location">
    <subcellularLocation>
        <location evidence="2">Membrane</location>
    </subcellularLocation>
</comment>
<dbReference type="SUPFAM" id="SSF54862">
    <property type="entry name" value="4Fe-4S ferredoxins"/>
    <property type="match status" value="1"/>
</dbReference>
<keyword evidence="13" id="KW-0472">Membrane</keyword>
<dbReference type="GO" id="GO:0046872">
    <property type="term" value="F:metal ion binding"/>
    <property type="evidence" value="ECO:0007669"/>
    <property type="project" value="UniProtKB-KW"/>
</dbReference>
<dbReference type="GO" id="GO:0016020">
    <property type="term" value="C:membrane"/>
    <property type="evidence" value="ECO:0007669"/>
    <property type="project" value="UniProtKB-SubCell"/>
</dbReference>
<evidence type="ECO:0000256" key="11">
    <source>
        <dbReference type="ARBA" id="ARBA00023014"/>
    </source>
</evidence>
<dbReference type="PANTHER" id="PTHR10617">
    <property type="entry name" value="ELECTRON TRANSFER FLAVOPROTEIN-UBIQUINONE OXIDOREDUCTASE"/>
    <property type="match status" value="1"/>
</dbReference>
<evidence type="ECO:0000256" key="10">
    <source>
        <dbReference type="ARBA" id="ARBA00023004"/>
    </source>
</evidence>
<dbReference type="SUPFAM" id="SSF51905">
    <property type="entry name" value="FAD/NAD(P)-binding domain"/>
    <property type="match status" value="1"/>
</dbReference>